<dbReference type="PANTHER" id="PTHR45960">
    <property type="entry name" value="GRB2-ASSOCIATED-BINDING PROTEIN"/>
    <property type="match status" value="1"/>
</dbReference>
<dbReference type="SUPFAM" id="SSF50729">
    <property type="entry name" value="PH domain-like"/>
    <property type="match status" value="1"/>
</dbReference>
<evidence type="ECO:0000259" key="2">
    <source>
        <dbReference type="Pfam" id="PF00169"/>
    </source>
</evidence>
<dbReference type="PANTHER" id="PTHR45960:SF1">
    <property type="entry name" value="GRB2-ASSOCIATED-BINDING PROTEIN 2"/>
    <property type="match status" value="1"/>
</dbReference>
<evidence type="ECO:0000256" key="1">
    <source>
        <dbReference type="ARBA" id="ARBA00029462"/>
    </source>
</evidence>
<dbReference type="Pfam" id="PF00169">
    <property type="entry name" value="PH"/>
    <property type="match status" value="1"/>
</dbReference>
<dbReference type="InterPro" id="IPR011993">
    <property type="entry name" value="PH-like_dom_sf"/>
</dbReference>
<comment type="similarity">
    <text evidence="1">Belongs to the GAB family.</text>
</comment>
<gene>
    <name evidence="3" type="ORF">I79_019473</name>
</gene>
<dbReference type="InterPro" id="IPR046355">
    <property type="entry name" value="Gab1-4-like"/>
</dbReference>
<proteinExistence type="inferred from homology"/>
<organism evidence="3 4">
    <name type="scientific">Cricetulus griseus</name>
    <name type="common">Chinese hamster</name>
    <name type="synonym">Cricetulus barabensis griseus</name>
    <dbReference type="NCBI Taxonomy" id="10029"/>
    <lineage>
        <taxon>Eukaryota</taxon>
        <taxon>Metazoa</taxon>
        <taxon>Chordata</taxon>
        <taxon>Craniata</taxon>
        <taxon>Vertebrata</taxon>
        <taxon>Euteleostomi</taxon>
        <taxon>Mammalia</taxon>
        <taxon>Eutheria</taxon>
        <taxon>Euarchontoglires</taxon>
        <taxon>Glires</taxon>
        <taxon>Rodentia</taxon>
        <taxon>Myomorpha</taxon>
        <taxon>Muroidea</taxon>
        <taxon>Cricetidae</taxon>
        <taxon>Cricetinae</taxon>
        <taxon>Cricetulus</taxon>
    </lineage>
</organism>
<evidence type="ECO:0000313" key="3">
    <source>
        <dbReference type="EMBL" id="EGW00121.1"/>
    </source>
</evidence>
<dbReference type="AlphaFoldDB" id="G3I7I3"/>
<protein>
    <submittedName>
        <fullName evidence="3">GRB2-associated-binding protein 2</fullName>
    </submittedName>
</protein>
<dbReference type="Proteomes" id="UP000001075">
    <property type="component" value="Unassembled WGS sequence"/>
</dbReference>
<dbReference type="Gene3D" id="2.30.29.30">
    <property type="entry name" value="Pleckstrin-homology domain (PH domain)/Phosphotyrosine-binding domain (PTB)"/>
    <property type="match status" value="1"/>
</dbReference>
<feature type="domain" description="PH" evidence="2">
    <location>
        <begin position="9"/>
        <end position="100"/>
    </location>
</feature>
<dbReference type="InterPro" id="IPR001849">
    <property type="entry name" value="PH_domain"/>
</dbReference>
<dbReference type="GO" id="GO:0005737">
    <property type="term" value="C:cytoplasm"/>
    <property type="evidence" value="ECO:0007669"/>
    <property type="project" value="TreeGrafter"/>
</dbReference>
<dbReference type="EMBL" id="JH001433">
    <property type="protein sequence ID" value="EGW00121.1"/>
    <property type="molecule type" value="Genomic_DNA"/>
</dbReference>
<evidence type="ECO:0000313" key="4">
    <source>
        <dbReference type="Proteomes" id="UP000001075"/>
    </source>
</evidence>
<name>G3I7I3_CRIGR</name>
<sequence>MSGGNDMLCTGWLRKLLPEKKLGCYAWEKHWFILQSSQMSGDPEVLEYYTNEHSEKPLRIINLNFCKQVDEGLTFNKKELQKSFMFDIKKVNEHTFNLVVETG</sequence>
<reference evidence="4" key="1">
    <citation type="journal article" date="2011" name="Nat. Biotechnol.">
        <title>The genomic sequence of the Chinese hamster ovary (CHO)-K1 cell line.</title>
        <authorList>
            <person name="Xu X."/>
            <person name="Nagarajan H."/>
            <person name="Lewis N.E."/>
            <person name="Pan S."/>
            <person name="Cai Z."/>
            <person name="Liu X."/>
            <person name="Chen W."/>
            <person name="Xie M."/>
            <person name="Wang W."/>
            <person name="Hammond S."/>
            <person name="Andersen M.R."/>
            <person name="Neff N."/>
            <person name="Passarelli B."/>
            <person name="Koh W."/>
            <person name="Fan H.C."/>
            <person name="Wang J."/>
            <person name="Gui Y."/>
            <person name="Lee K.H."/>
            <person name="Betenbaugh M.J."/>
            <person name="Quake S.R."/>
            <person name="Famili I."/>
            <person name="Palsson B.O."/>
            <person name="Wang J."/>
        </authorList>
    </citation>
    <scope>NUCLEOTIDE SEQUENCE [LARGE SCALE GENOMIC DNA]</scope>
    <source>
        <strain evidence="4">CHO K1 cell line</strain>
    </source>
</reference>
<dbReference type="GO" id="GO:0005068">
    <property type="term" value="F:transmembrane receptor protein tyrosine kinase adaptor activity"/>
    <property type="evidence" value="ECO:0007669"/>
    <property type="project" value="TreeGrafter"/>
</dbReference>
<dbReference type="InParanoid" id="G3I7I3"/>
<accession>G3I7I3</accession>